<name>A0A4Y8ZV58_9SPHN</name>
<keyword evidence="3" id="KW-1185">Reference proteome</keyword>
<reference evidence="2 3" key="1">
    <citation type="submission" date="2019-03" db="EMBL/GenBank/DDBJ databases">
        <title>Genome sequence of Sphingomonas sp. 17J27-24.</title>
        <authorList>
            <person name="Kim M."/>
            <person name="Maeng S."/>
            <person name="Sathiyaraj S."/>
        </authorList>
    </citation>
    <scope>NUCLEOTIDE SEQUENCE [LARGE SCALE GENOMIC DNA]</scope>
    <source>
        <strain evidence="2 3">17J27-24</strain>
    </source>
</reference>
<organism evidence="2 3">
    <name type="scientific">Sphingomonas parva</name>
    <dbReference type="NCBI Taxonomy" id="2555898"/>
    <lineage>
        <taxon>Bacteria</taxon>
        <taxon>Pseudomonadati</taxon>
        <taxon>Pseudomonadota</taxon>
        <taxon>Alphaproteobacteria</taxon>
        <taxon>Sphingomonadales</taxon>
        <taxon>Sphingomonadaceae</taxon>
        <taxon>Sphingomonas</taxon>
    </lineage>
</organism>
<evidence type="ECO:0000256" key="1">
    <source>
        <dbReference type="SAM" id="MobiDB-lite"/>
    </source>
</evidence>
<evidence type="ECO:0000313" key="2">
    <source>
        <dbReference type="EMBL" id="TFI59015.1"/>
    </source>
</evidence>
<proteinExistence type="predicted"/>
<dbReference type="Pfam" id="PF16233">
    <property type="entry name" value="DUF4893"/>
    <property type="match status" value="1"/>
</dbReference>
<sequence>MGRDDRDARPARRRRLVPPRGEASATPGRHRLIATRRRPAPLADLRPFCARVRAGLWSAPVRVIGGAMSRLLPVLPFLLLPALAACQTAAPQSPAGRPSVQIEETEEWRSAATVADAALLDGLPAAWTQALTETRRRYRRAVAVEGALLEPDSGLSRAAPTPGPYRCRAVRIGARVATARPWSTTRSGFCYVGIEGDQLSLTSEIPGLRFGGYLWDDRETRRLVFLGAATAARARTAGAYGEDTAADRIGIFERIGDYRFRLVLPAREGEARLAVVELLAAPNPE</sequence>
<feature type="compositionally biased region" description="Basic and acidic residues" evidence="1">
    <location>
        <begin position="1"/>
        <end position="10"/>
    </location>
</feature>
<protein>
    <submittedName>
        <fullName evidence="2">DUF4893 domain-containing protein</fullName>
    </submittedName>
</protein>
<gene>
    <name evidence="2" type="ORF">E2493_07130</name>
</gene>
<comment type="caution">
    <text evidence="2">The sequence shown here is derived from an EMBL/GenBank/DDBJ whole genome shotgun (WGS) entry which is preliminary data.</text>
</comment>
<dbReference type="Proteomes" id="UP000298213">
    <property type="component" value="Unassembled WGS sequence"/>
</dbReference>
<evidence type="ECO:0000313" key="3">
    <source>
        <dbReference type="Proteomes" id="UP000298213"/>
    </source>
</evidence>
<accession>A0A4Y8ZV58</accession>
<dbReference type="OrthoDB" id="9153930at2"/>
<dbReference type="EMBL" id="SPDV01000010">
    <property type="protein sequence ID" value="TFI59015.1"/>
    <property type="molecule type" value="Genomic_DNA"/>
</dbReference>
<dbReference type="AlphaFoldDB" id="A0A4Y8ZV58"/>
<dbReference type="InterPro" id="IPR032609">
    <property type="entry name" value="DUF4893"/>
</dbReference>
<feature type="region of interest" description="Disordered" evidence="1">
    <location>
        <begin position="1"/>
        <end position="30"/>
    </location>
</feature>